<dbReference type="GO" id="GO:0016618">
    <property type="term" value="F:hydroxypyruvate reductase [NAD(P)H] activity"/>
    <property type="evidence" value="ECO:0007669"/>
    <property type="project" value="TreeGrafter"/>
</dbReference>
<feature type="domain" description="D-isomer specific 2-hydroxyacid dehydrogenase NAD-binding" evidence="4">
    <location>
        <begin position="134"/>
        <end position="312"/>
    </location>
</feature>
<reference evidence="5" key="1">
    <citation type="journal article" date="2021" name="Open Biol.">
        <title>Shared evolutionary footprints suggest mitochondrial oxidative damage underlies multiple complex I losses in fungi.</title>
        <authorList>
            <person name="Schikora-Tamarit M.A."/>
            <person name="Marcet-Houben M."/>
            <person name="Nosek J."/>
            <person name="Gabaldon T."/>
        </authorList>
    </citation>
    <scope>NUCLEOTIDE SEQUENCE</scope>
    <source>
        <strain evidence="5">CBS6075</strain>
    </source>
</reference>
<dbReference type="SUPFAM" id="SSF51735">
    <property type="entry name" value="NAD(P)-binding Rossmann-fold domains"/>
    <property type="match status" value="1"/>
</dbReference>
<organism evidence="5 6">
    <name type="scientific">Ogataea philodendri</name>
    <dbReference type="NCBI Taxonomy" id="1378263"/>
    <lineage>
        <taxon>Eukaryota</taxon>
        <taxon>Fungi</taxon>
        <taxon>Dikarya</taxon>
        <taxon>Ascomycota</taxon>
        <taxon>Saccharomycotina</taxon>
        <taxon>Pichiomycetes</taxon>
        <taxon>Pichiales</taxon>
        <taxon>Pichiaceae</taxon>
        <taxon>Ogataea</taxon>
    </lineage>
</organism>
<dbReference type="InterPro" id="IPR050223">
    <property type="entry name" value="D-isomer_2-hydroxyacid_DH"/>
</dbReference>
<dbReference type="InterPro" id="IPR036291">
    <property type="entry name" value="NAD(P)-bd_dom_sf"/>
</dbReference>
<dbReference type="Pfam" id="PF00389">
    <property type="entry name" value="2-Hacid_dh"/>
    <property type="match status" value="1"/>
</dbReference>
<sequence length="352" mass="39745">MSSILGRKPKVLYIPTEQNIHDEEAWKTLNDKFEVVTYDCATEQEYIEEVQKPDGKFAGIDAICRSTWLKGQPYVHHYLFRNEPVKYLPDTVKIIVQSGHGYDIVDVDYLTKKGVIFCNSPDCCSIATADVGTSLVLQSFRYLTFAEHCVRTNRYYESAPLVLWGENPRGKTLGIIGMGNIGFYVATACKALGMNIAYHNRNPKPEYESQIEGLQFFKNLNDMLAITDCVFVGCPYTPQTHHLINKERFKHMKDRVRLVNIARGPIVEEAAVIEALESGQLVGAGFDVHEFEPKIHPKLLNNYKITLLPHVGVASVDSFKAFEKKCVGNLIEYFYGNGLPEAVNAELLQKRA</sequence>
<dbReference type="GO" id="GO:0051287">
    <property type="term" value="F:NAD binding"/>
    <property type="evidence" value="ECO:0007669"/>
    <property type="project" value="InterPro"/>
</dbReference>
<evidence type="ECO:0000259" key="4">
    <source>
        <dbReference type="Pfam" id="PF02826"/>
    </source>
</evidence>
<proteinExistence type="inferred from homology"/>
<keyword evidence="1 2" id="KW-0560">Oxidoreductase</keyword>
<dbReference type="OrthoDB" id="298012at2759"/>
<dbReference type="InterPro" id="IPR006140">
    <property type="entry name" value="D-isomer_DH_NAD-bd"/>
</dbReference>
<evidence type="ECO:0000256" key="2">
    <source>
        <dbReference type="RuleBase" id="RU003719"/>
    </source>
</evidence>
<feature type="domain" description="D-isomer specific 2-hydroxyacid dehydrogenase catalytic" evidence="3">
    <location>
        <begin position="80"/>
        <end position="344"/>
    </location>
</feature>
<reference evidence="5" key="2">
    <citation type="submission" date="2021-01" db="EMBL/GenBank/DDBJ databases">
        <authorList>
            <person name="Schikora-Tamarit M.A."/>
        </authorList>
    </citation>
    <scope>NUCLEOTIDE SEQUENCE</scope>
    <source>
        <strain evidence="5">CBS6075</strain>
    </source>
</reference>
<keyword evidence="6" id="KW-1185">Reference proteome</keyword>
<gene>
    <name evidence="5" type="ORF">OGAPHI_004911</name>
</gene>
<dbReference type="Gene3D" id="3.40.50.720">
    <property type="entry name" value="NAD(P)-binding Rossmann-like Domain"/>
    <property type="match status" value="2"/>
</dbReference>
<dbReference type="InterPro" id="IPR006139">
    <property type="entry name" value="D-isomer_2_OHA_DH_cat_dom"/>
</dbReference>
<accession>A0A9P8P1E7</accession>
<evidence type="ECO:0000313" key="5">
    <source>
        <dbReference type="EMBL" id="KAH3663510.1"/>
    </source>
</evidence>
<comment type="caution">
    <text evidence="5">The sequence shown here is derived from an EMBL/GenBank/DDBJ whole genome shotgun (WGS) entry which is preliminary data.</text>
</comment>
<dbReference type="SUPFAM" id="SSF52283">
    <property type="entry name" value="Formate/glycerate dehydrogenase catalytic domain-like"/>
    <property type="match status" value="1"/>
</dbReference>
<dbReference type="Pfam" id="PF02826">
    <property type="entry name" value="2-Hacid_dh_C"/>
    <property type="match status" value="1"/>
</dbReference>
<evidence type="ECO:0000256" key="1">
    <source>
        <dbReference type="ARBA" id="ARBA00023002"/>
    </source>
</evidence>
<name>A0A9P8P1E7_9ASCO</name>
<dbReference type="PANTHER" id="PTHR10996">
    <property type="entry name" value="2-HYDROXYACID DEHYDROGENASE-RELATED"/>
    <property type="match status" value="1"/>
</dbReference>
<dbReference type="Proteomes" id="UP000769157">
    <property type="component" value="Unassembled WGS sequence"/>
</dbReference>
<comment type="similarity">
    <text evidence="2">Belongs to the D-isomer specific 2-hydroxyacid dehydrogenase family.</text>
</comment>
<dbReference type="CDD" id="cd12168">
    <property type="entry name" value="Mand_dh_like"/>
    <property type="match status" value="1"/>
</dbReference>
<dbReference type="EMBL" id="JAEUBE010000366">
    <property type="protein sequence ID" value="KAH3663510.1"/>
    <property type="molecule type" value="Genomic_DNA"/>
</dbReference>
<dbReference type="GO" id="GO:0005829">
    <property type="term" value="C:cytosol"/>
    <property type="evidence" value="ECO:0007669"/>
    <property type="project" value="TreeGrafter"/>
</dbReference>
<dbReference type="GeneID" id="70236875"/>
<evidence type="ECO:0008006" key="7">
    <source>
        <dbReference type="Google" id="ProtNLM"/>
    </source>
</evidence>
<dbReference type="RefSeq" id="XP_046059846.1">
    <property type="nucleotide sequence ID" value="XM_046206040.1"/>
</dbReference>
<evidence type="ECO:0000313" key="6">
    <source>
        <dbReference type="Proteomes" id="UP000769157"/>
    </source>
</evidence>
<dbReference type="GO" id="GO:0030267">
    <property type="term" value="F:glyoxylate reductase (NADPH) activity"/>
    <property type="evidence" value="ECO:0007669"/>
    <property type="project" value="TreeGrafter"/>
</dbReference>
<protein>
    <recommendedName>
        <fullName evidence="7">Glyoxylate reductase</fullName>
    </recommendedName>
</protein>
<dbReference type="AlphaFoldDB" id="A0A9P8P1E7"/>
<dbReference type="PANTHER" id="PTHR10996:SF281">
    <property type="entry name" value="D-ISOMER SPECIFIC 2-HYDROXYACID DEHYDROGENASE NAD-BINDING DOMAIN-CONTAINING PROTEIN-RELATED"/>
    <property type="match status" value="1"/>
</dbReference>
<evidence type="ECO:0000259" key="3">
    <source>
        <dbReference type="Pfam" id="PF00389"/>
    </source>
</evidence>